<name>A0A414AXJ0_9FIRM</name>
<evidence type="ECO:0000313" key="1">
    <source>
        <dbReference type="EMBL" id="RHC56766.1"/>
    </source>
</evidence>
<organism evidence="1 2">
    <name type="scientific">Enterocloster bolteae</name>
    <dbReference type="NCBI Taxonomy" id="208479"/>
    <lineage>
        <taxon>Bacteria</taxon>
        <taxon>Bacillati</taxon>
        <taxon>Bacillota</taxon>
        <taxon>Clostridia</taxon>
        <taxon>Lachnospirales</taxon>
        <taxon>Lachnospiraceae</taxon>
        <taxon>Enterocloster</taxon>
    </lineage>
</organism>
<protein>
    <submittedName>
        <fullName evidence="1">Uncharacterized protein</fullName>
    </submittedName>
</protein>
<reference evidence="1 2" key="1">
    <citation type="submission" date="2018-08" db="EMBL/GenBank/DDBJ databases">
        <title>A genome reference for cultivated species of the human gut microbiota.</title>
        <authorList>
            <person name="Zou Y."/>
            <person name="Xue W."/>
            <person name="Luo G."/>
        </authorList>
    </citation>
    <scope>NUCLEOTIDE SEQUENCE [LARGE SCALE GENOMIC DNA]</scope>
    <source>
        <strain evidence="1 2">AM35-14</strain>
    </source>
</reference>
<gene>
    <name evidence="1" type="ORF">DW839_08505</name>
</gene>
<dbReference type="EMBL" id="QSHZ01000007">
    <property type="protein sequence ID" value="RHC56766.1"/>
    <property type="molecule type" value="Genomic_DNA"/>
</dbReference>
<evidence type="ECO:0000313" key="2">
    <source>
        <dbReference type="Proteomes" id="UP000283975"/>
    </source>
</evidence>
<sequence length="127" mass="13762">MYHGITVEHSCNCMLLLCKLFLVPSGHYTNLNNRAGLILCGSAPANDANLLFVENRITFFETIVSTLNTPYKANLTQGLTAGIAITYMSAPGFGIQLHLSTGASDNNTGAPKAFMRAYSNYIMGAWH</sequence>
<dbReference type="Proteomes" id="UP000283975">
    <property type="component" value="Unassembled WGS sequence"/>
</dbReference>
<accession>A0A414AXJ0</accession>
<dbReference type="AlphaFoldDB" id="A0A414AXJ0"/>
<comment type="caution">
    <text evidence="1">The sequence shown here is derived from an EMBL/GenBank/DDBJ whole genome shotgun (WGS) entry which is preliminary data.</text>
</comment>
<proteinExistence type="predicted"/>